<keyword evidence="3" id="KW-1185">Reference proteome</keyword>
<reference evidence="2 3" key="1">
    <citation type="journal article" date="2023" name="Antonie Van Leeuwenhoek">
        <title>Mesoterricola silvestris gen. nov., sp. nov., Mesoterricola sediminis sp. nov., Geothrix oryzae sp. nov., Geothrix edaphica sp. nov., Geothrix rubra sp. nov., and Geothrix limicola sp. nov., six novel members of Acidobacteriota isolated from soils.</title>
        <authorList>
            <person name="Itoh H."/>
            <person name="Sugisawa Y."/>
            <person name="Mise K."/>
            <person name="Xu Z."/>
            <person name="Kuniyasu M."/>
            <person name="Ushijima N."/>
            <person name="Kawano K."/>
            <person name="Kobayashi E."/>
            <person name="Shiratori Y."/>
            <person name="Masuda Y."/>
            <person name="Senoo K."/>
        </authorList>
    </citation>
    <scope>NUCLEOTIDE SEQUENCE [LARGE SCALE GENOMIC DNA]</scope>
    <source>
        <strain evidence="2 3">Red804</strain>
    </source>
</reference>
<protein>
    <submittedName>
        <fullName evidence="2">Uncharacterized protein</fullName>
    </submittedName>
</protein>
<sequence>MRRLVLLTLVALAAFPLSAHDHWRGPRRIVVVEAPRCAPYRGWEERRWEARHWDDRWDDRWERRERYERYRQDGCGEGRVVFMPLRPLEAPFEGRVELRFR</sequence>
<evidence type="ECO:0000256" key="1">
    <source>
        <dbReference type="SAM" id="SignalP"/>
    </source>
</evidence>
<organism evidence="2 3">
    <name type="scientific">Geothrix limicola</name>
    <dbReference type="NCBI Taxonomy" id="2927978"/>
    <lineage>
        <taxon>Bacteria</taxon>
        <taxon>Pseudomonadati</taxon>
        <taxon>Acidobacteriota</taxon>
        <taxon>Holophagae</taxon>
        <taxon>Holophagales</taxon>
        <taxon>Holophagaceae</taxon>
        <taxon>Geothrix</taxon>
    </lineage>
</organism>
<gene>
    <name evidence="2" type="ORF">GETHLI_18070</name>
</gene>
<comment type="caution">
    <text evidence="2">The sequence shown here is derived from an EMBL/GenBank/DDBJ whole genome shotgun (WGS) entry which is preliminary data.</text>
</comment>
<evidence type="ECO:0000313" key="2">
    <source>
        <dbReference type="EMBL" id="GLH73305.1"/>
    </source>
</evidence>
<dbReference type="Proteomes" id="UP001165069">
    <property type="component" value="Unassembled WGS sequence"/>
</dbReference>
<feature type="signal peptide" evidence="1">
    <location>
        <begin position="1"/>
        <end position="19"/>
    </location>
</feature>
<proteinExistence type="predicted"/>
<accession>A0ABQ5QFU5</accession>
<evidence type="ECO:0000313" key="3">
    <source>
        <dbReference type="Proteomes" id="UP001165069"/>
    </source>
</evidence>
<feature type="chain" id="PRO_5045396873" evidence="1">
    <location>
        <begin position="20"/>
        <end position="101"/>
    </location>
</feature>
<dbReference type="EMBL" id="BSDE01000003">
    <property type="protein sequence ID" value="GLH73305.1"/>
    <property type="molecule type" value="Genomic_DNA"/>
</dbReference>
<dbReference type="RefSeq" id="WP_285574221.1">
    <property type="nucleotide sequence ID" value="NZ_BSDE01000003.1"/>
</dbReference>
<keyword evidence="1" id="KW-0732">Signal</keyword>
<name>A0ABQ5QFU5_9BACT</name>